<dbReference type="SUPFAM" id="SSF56801">
    <property type="entry name" value="Acetyl-CoA synthetase-like"/>
    <property type="match status" value="1"/>
</dbReference>
<dbReference type="Gene3D" id="3.30.300.30">
    <property type="match status" value="1"/>
</dbReference>
<feature type="domain" description="AMP-binding enzyme C-terminal" evidence="2">
    <location>
        <begin position="441"/>
        <end position="516"/>
    </location>
</feature>
<dbReference type="PANTHER" id="PTHR43767">
    <property type="entry name" value="LONG-CHAIN-FATTY-ACID--COA LIGASE"/>
    <property type="match status" value="1"/>
</dbReference>
<name>A0ABU7L7N2_9NOCA</name>
<dbReference type="InterPro" id="IPR025110">
    <property type="entry name" value="AMP-bd_C"/>
</dbReference>
<dbReference type="PROSITE" id="PS00455">
    <property type="entry name" value="AMP_BINDING"/>
    <property type="match status" value="1"/>
</dbReference>
<gene>
    <name evidence="3" type="ORF">Q7514_07210</name>
</gene>
<keyword evidence="4" id="KW-1185">Reference proteome</keyword>
<dbReference type="EMBL" id="JAUTXY010000002">
    <property type="protein sequence ID" value="MEE2057314.1"/>
    <property type="molecule type" value="Genomic_DNA"/>
</dbReference>
<comment type="caution">
    <text evidence="3">The sequence shown here is derived from an EMBL/GenBank/DDBJ whole genome shotgun (WGS) entry which is preliminary data.</text>
</comment>
<accession>A0ABU7L7N2</accession>
<feature type="domain" description="AMP-dependent synthetase/ligase" evidence="1">
    <location>
        <begin position="10"/>
        <end position="391"/>
    </location>
</feature>
<dbReference type="InterPro" id="IPR000873">
    <property type="entry name" value="AMP-dep_synth/lig_dom"/>
</dbReference>
<organism evidence="3 4">
    <name type="scientific">Rhodococcus artemisiae</name>
    <dbReference type="NCBI Taxonomy" id="714159"/>
    <lineage>
        <taxon>Bacteria</taxon>
        <taxon>Bacillati</taxon>
        <taxon>Actinomycetota</taxon>
        <taxon>Actinomycetes</taxon>
        <taxon>Mycobacteriales</taxon>
        <taxon>Nocardiaceae</taxon>
        <taxon>Rhodococcus</taxon>
    </lineage>
</organism>
<dbReference type="Pfam" id="PF13193">
    <property type="entry name" value="AMP-binding_C"/>
    <property type="match status" value="1"/>
</dbReference>
<dbReference type="Gene3D" id="3.40.50.12780">
    <property type="entry name" value="N-terminal domain of ligase-like"/>
    <property type="match status" value="1"/>
</dbReference>
<dbReference type="Pfam" id="PF00501">
    <property type="entry name" value="AMP-binding"/>
    <property type="match status" value="1"/>
</dbReference>
<dbReference type="Proteomes" id="UP001336020">
    <property type="component" value="Unassembled WGS sequence"/>
</dbReference>
<proteinExistence type="predicted"/>
<dbReference type="InterPro" id="IPR042099">
    <property type="entry name" value="ANL_N_sf"/>
</dbReference>
<evidence type="ECO:0000313" key="4">
    <source>
        <dbReference type="Proteomes" id="UP001336020"/>
    </source>
</evidence>
<dbReference type="InterPro" id="IPR045851">
    <property type="entry name" value="AMP-bd_C_sf"/>
</dbReference>
<dbReference type="InterPro" id="IPR020845">
    <property type="entry name" value="AMP-binding_CS"/>
</dbReference>
<dbReference type="InterPro" id="IPR050237">
    <property type="entry name" value="ATP-dep_AMP-bd_enzyme"/>
</dbReference>
<sequence>MSGSIVEAWRERVAARPSRAAIRYFDGTIDAATLDKLTDALATELQARGVRSGDRIGIYLQNIPYYPLALLAVWKSGAIAVPLNPMYRGDELRRLVEDSGTTGIIVARGTDEATRSALAGTPVRWLLSASSRDFQTRDDPRVFTEPDPAPSPDGDLTTILAARRGQRPARIMHDGDDIAFITYTSGTTGPPKGALNTHRNFLCAVSGYAEWIRLAAGDVSYAIAPMFHITGLSLNAGIALLNDVTLSMSGRFEASVALDTIHEHEVTTTVGSITAFNAFFGVPDAGADHFASAKRVYSGGAPIPPATIDAFRDRFGVYLHNIWGMTETTGGGIAVPPGVAAPVHGPSGTLSVGVATRCVEVITVDAQGRPQPPGEEGELVVTAPQVIPGYWQNEEATERTLPGGRLHTGDVAIIDDEGWVYLVDRIKDQINTSGYKVWPREVEDVLYEHPSVLEVAVVGTPDDYRGEAVVAYVSLREGKATDPVELVEFAGERLAAYKRPRVVHVLDALPKTATGKIQRGALRGR</sequence>
<evidence type="ECO:0000259" key="2">
    <source>
        <dbReference type="Pfam" id="PF13193"/>
    </source>
</evidence>
<evidence type="ECO:0000259" key="1">
    <source>
        <dbReference type="Pfam" id="PF00501"/>
    </source>
</evidence>
<evidence type="ECO:0000313" key="3">
    <source>
        <dbReference type="EMBL" id="MEE2057314.1"/>
    </source>
</evidence>
<dbReference type="PANTHER" id="PTHR43767:SF1">
    <property type="entry name" value="NONRIBOSOMAL PEPTIDE SYNTHASE PES1 (EUROFUNG)-RELATED"/>
    <property type="match status" value="1"/>
</dbReference>
<protein>
    <submittedName>
        <fullName evidence="3">AMP-binding protein</fullName>
    </submittedName>
</protein>
<reference evidence="3 4" key="1">
    <citation type="submission" date="2023-07" db="EMBL/GenBank/DDBJ databases">
        <authorList>
            <person name="Girao M."/>
            <person name="Carvalho M.F."/>
        </authorList>
    </citation>
    <scope>NUCLEOTIDE SEQUENCE [LARGE SCALE GENOMIC DNA]</scope>
    <source>
        <strain evidence="3 4">YIM65754</strain>
    </source>
</reference>